<accession>A0AAV5MZ08</accession>
<gene>
    <name evidence="1" type="ORF">SOASR030_06570</name>
</gene>
<protein>
    <submittedName>
        <fullName evidence="1">Uncharacterized protein</fullName>
    </submittedName>
</protein>
<name>A0AAV5MZ08_9GAMM</name>
<proteinExistence type="predicted"/>
<comment type="caution">
    <text evidence="1">The sequence shown here is derived from an EMBL/GenBank/DDBJ whole genome shotgun (WGS) entry which is preliminary data.</text>
</comment>
<evidence type="ECO:0000313" key="2">
    <source>
        <dbReference type="Proteomes" id="UP001058124"/>
    </source>
</evidence>
<evidence type="ECO:0000313" key="1">
    <source>
        <dbReference type="EMBL" id="GKX54545.1"/>
    </source>
</evidence>
<sequence>MTQRKGAMIALRFLPRQFSRCRHAYLAMRQNQLEMQKKKSGKKKGRPDSNWDCCQVDCCQVIECCSFDVLLFLRRG</sequence>
<dbReference type="EMBL" id="BRLH01000001">
    <property type="protein sequence ID" value="GKX54545.1"/>
    <property type="molecule type" value="Genomic_DNA"/>
</dbReference>
<keyword evidence="2" id="KW-1185">Reference proteome</keyword>
<organism evidence="1 2">
    <name type="scientific">Leminorella grimontii</name>
    <dbReference type="NCBI Taxonomy" id="82981"/>
    <lineage>
        <taxon>Bacteria</taxon>
        <taxon>Pseudomonadati</taxon>
        <taxon>Pseudomonadota</taxon>
        <taxon>Gammaproteobacteria</taxon>
        <taxon>Enterobacterales</taxon>
        <taxon>Budviciaceae</taxon>
        <taxon>Leminorella</taxon>
    </lineage>
</organism>
<dbReference type="AlphaFoldDB" id="A0AAV5MZ08"/>
<reference evidence="1" key="1">
    <citation type="submission" date="2022-06" db="EMBL/GenBank/DDBJ databases">
        <title>Draft genome sequences of Leminorella grimontii str. JCM5902.</title>
        <authorList>
            <person name="Wakabayashi Y."/>
            <person name="Kojima K."/>
        </authorList>
    </citation>
    <scope>NUCLEOTIDE SEQUENCE</scope>
    <source>
        <strain evidence="1">JCM 5902</strain>
    </source>
</reference>
<dbReference type="Proteomes" id="UP001058124">
    <property type="component" value="Unassembled WGS sequence"/>
</dbReference>